<dbReference type="RefSeq" id="WP_217160298.1">
    <property type="nucleotide sequence ID" value="NZ_VOMB01000023.1"/>
</dbReference>
<dbReference type="CDD" id="cd00090">
    <property type="entry name" value="HTH_ARSR"/>
    <property type="match status" value="1"/>
</dbReference>
<feature type="region of interest" description="Disordered" evidence="1">
    <location>
        <begin position="1"/>
        <end position="25"/>
    </location>
</feature>
<dbReference type="EMBL" id="VOMB01000023">
    <property type="protein sequence ID" value="MBU9766446.1"/>
    <property type="molecule type" value="Genomic_DNA"/>
</dbReference>
<sequence length="233" mass="24812">MTSAPVHDASAPAHGGRAESERAAGRQRMRVLDVLRSASHPVDARQVAEALQIHVTTARFHLGALEGRGVIRRRTAAAGAGRVGRPRLTYEIAPRLDYADIVALFAAHLGGTSEEREERAQAIGADLAHRVRVARPLAETTIGDLVVATLGELGFQVGSVLTSFGEVQVQICTCPLAEVAVDSPEVVRGIQRGMIQEVIDLNAELVGQYTASVRPDARHGSCEVSVVVRPVPE</sequence>
<evidence type="ECO:0000313" key="2">
    <source>
        <dbReference type="EMBL" id="MBU9766446.1"/>
    </source>
</evidence>
<proteinExistence type="predicted"/>
<reference evidence="2 3" key="1">
    <citation type="journal article" date="2021" name="Sci. Rep.">
        <title>Phenotypic and genomic hallmarks of a novel, potentially pathogenic rapidly growing Mycobacterium species related to the Mycobacterium fortuitum complex.</title>
        <authorList>
            <person name="Gharbi R."/>
            <person name="Khanna V."/>
            <person name="Frigui W."/>
            <person name="Mhenni B."/>
            <person name="Brosch R."/>
            <person name="Mardassi H."/>
        </authorList>
    </citation>
    <scope>NUCLEOTIDE SEQUENCE [LARGE SCALE GENOMIC DNA]</scope>
    <source>
        <strain evidence="2 3">TNTM28</strain>
    </source>
</reference>
<protein>
    <submittedName>
        <fullName evidence="2">ArsR family transcriptional regulator</fullName>
    </submittedName>
</protein>
<dbReference type="InterPro" id="IPR011991">
    <property type="entry name" value="ArsR-like_HTH"/>
</dbReference>
<evidence type="ECO:0000313" key="3">
    <source>
        <dbReference type="Proteomes" id="UP000812982"/>
    </source>
</evidence>
<organism evidence="2 3">
    <name type="scientific">[Mycobacterium] fortunisiensis</name>
    <dbReference type="NCBI Taxonomy" id="2600579"/>
    <lineage>
        <taxon>Bacteria</taxon>
        <taxon>Bacillati</taxon>
        <taxon>Actinomycetota</taxon>
        <taxon>Actinomycetes</taxon>
        <taxon>Mycobacteriales</taxon>
        <taxon>Mycobacteriaceae</taxon>
        <taxon>Mycolicibacterium</taxon>
    </lineage>
</organism>
<name>A0ABS6KT43_9MYCO</name>
<keyword evidence="3" id="KW-1185">Reference proteome</keyword>
<evidence type="ECO:0000256" key="1">
    <source>
        <dbReference type="SAM" id="MobiDB-lite"/>
    </source>
</evidence>
<dbReference type="Proteomes" id="UP000812982">
    <property type="component" value="Unassembled WGS sequence"/>
</dbReference>
<accession>A0ABS6KT43</accession>
<gene>
    <name evidence="2" type="ORF">FR943_21695</name>
</gene>
<comment type="caution">
    <text evidence="2">The sequence shown here is derived from an EMBL/GenBank/DDBJ whole genome shotgun (WGS) entry which is preliminary data.</text>
</comment>